<proteinExistence type="predicted"/>
<name>A0A931LZI0_FIMGI</name>
<dbReference type="EMBL" id="JACOSL010000022">
    <property type="protein sequence ID" value="MBI1756086.1"/>
    <property type="molecule type" value="Genomic_DNA"/>
</dbReference>
<evidence type="ECO:0000313" key="4">
    <source>
        <dbReference type="Proteomes" id="UP000727962"/>
    </source>
</evidence>
<comment type="caution">
    <text evidence="3">The sequence shown here is derived from an EMBL/GenBank/DDBJ whole genome shotgun (WGS) entry which is preliminary data.</text>
</comment>
<accession>A0A931LZI0</accession>
<dbReference type="PROSITE" id="PS51352">
    <property type="entry name" value="THIOREDOXIN_2"/>
    <property type="match status" value="1"/>
</dbReference>
<organism evidence="3 4">
    <name type="scientific">Fimbriimonas ginsengisoli</name>
    <dbReference type="NCBI Taxonomy" id="1005039"/>
    <lineage>
        <taxon>Bacteria</taxon>
        <taxon>Bacillati</taxon>
        <taxon>Armatimonadota</taxon>
        <taxon>Fimbriimonadia</taxon>
        <taxon>Fimbriimonadales</taxon>
        <taxon>Fimbriimonadaceae</taxon>
        <taxon>Fimbriimonas</taxon>
    </lineage>
</organism>
<dbReference type="InterPro" id="IPR000866">
    <property type="entry name" value="AhpC/TSA"/>
</dbReference>
<feature type="chain" id="PRO_5037116161" evidence="1">
    <location>
        <begin position="23"/>
        <end position="369"/>
    </location>
</feature>
<dbReference type="Pfam" id="PF00578">
    <property type="entry name" value="AhpC-TSA"/>
    <property type="match status" value="1"/>
</dbReference>
<keyword evidence="1" id="KW-0732">Signal</keyword>
<dbReference type="InterPro" id="IPR013766">
    <property type="entry name" value="Thioredoxin_domain"/>
</dbReference>
<dbReference type="AlphaFoldDB" id="A0A931LZI0"/>
<dbReference type="Proteomes" id="UP000727962">
    <property type="component" value="Unassembled WGS sequence"/>
</dbReference>
<dbReference type="InterPro" id="IPR036249">
    <property type="entry name" value="Thioredoxin-like_sf"/>
</dbReference>
<dbReference type="PANTHER" id="PTHR42852:SF18">
    <property type="entry name" value="CHROMOSOME UNDETERMINED SCAFFOLD_47, WHOLE GENOME SHOTGUN SEQUENCE"/>
    <property type="match status" value="1"/>
</dbReference>
<sequence>MRYRTLISTALLLSAAATFAQKAERIATLMPGDAPPAMTISKWVKGTPVADFEKGKVYVVEFWATWCGPCRVSIPHLTDLSKKFAGKATFVGVSVWETKQSDVEPFVQQMGDKMDYNIAMDDLKGSEGREGVMAKDWMAAAMQRGIPTAFVIDQNRQVAWIGHPMELDGPLTQIVDGKWDLAAFQKEFGDNLAEIKKAMGAQKPIREATLSLNKAMKAKDYPAALKACDDLDALAPQAKFTTDFARYQIFTFTGEKDKATAKGAEIMKMGWDQAALLNNFAWFIVDPAAKLEKRDGFAALKAASRAVELSKGQEAAFLDTLAWAYWFTGDKGKAVETEAKALAAAGEADKADYQKTLTRMMNDKEPPAR</sequence>
<evidence type="ECO:0000313" key="3">
    <source>
        <dbReference type="EMBL" id="MBI1756086.1"/>
    </source>
</evidence>
<dbReference type="PANTHER" id="PTHR42852">
    <property type="entry name" value="THIOL:DISULFIDE INTERCHANGE PROTEIN DSBE"/>
    <property type="match status" value="1"/>
</dbReference>
<dbReference type="InterPro" id="IPR050553">
    <property type="entry name" value="Thioredoxin_ResA/DsbE_sf"/>
</dbReference>
<protein>
    <submittedName>
        <fullName evidence="3">Redoxin domain-containing protein</fullName>
    </submittedName>
</protein>
<feature type="domain" description="Thioredoxin" evidence="2">
    <location>
        <begin position="29"/>
        <end position="186"/>
    </location>
</feature>
<dbReference type="GO" id="GO:0016491">
    <property type="term" value="F:oxidoreductase activity"/>
    <property type="evidence" value="ECO:0007669"/>
    <property type="project" value="InterPro"/>
</dbReference>
<dbReference type="GO" id="GO:0016209">
    <property type="term" value="F:antioxidant activity"/>
    <property type="evidence" value="ECO:0007669"/>
    <property type="project" value="InterPro"/>
</dbReference>
<dbReference type="CDD" id="cd02966">
    <property type="entry name" value="TlpA_like_family"/>
    <property type="match status" value="1"/>
</dbReference>
<gene>
    <name evidence="3" type="ORF">HYR64_03155</name>
</gene>
<dbReference type="PROSITE" id="PS00194">
    <property type="entry name" value="THIOREDOXIN_1"/>
    <property type="match status" value="1"/>
</dbReference>
<dbReference type="SUPFAM" id="SSF52833">
    <property type="entry name" value="Thioredoxin-like"/>
    <property type="match status" value="1"/>
</dbReference>
<dbReference type="InterPro" id="IPR017937">
    <property type="entry name" value="Thioredoxin_CS"/>
</dbReference>
<evidence type="ECO:0000256" key="1">
    <source>
        <dbReference type="SAM" id="SignalP"/>
    </source>
</evidence>
<reference evidence="3" key="1">
    <citation type="submission" date="2020-07" db="EMBL/GenBank/DDBJ databases">
        <title>Huge and variable diversity of episymbiotic CPR bacteria and DPANN archaea in groundwater ecosystems.</title>
        <authorList>
            <person name="He C.Y."/>
            <person name="Keren R."/>
            <person name="Whittaker M."/>
            <person name="Farag I.F."/>
            <person name="Doudna J."/>
            <person name="Cate J.H.D."/>
            <person name="Banfield J.F."/>
        </authorList>
    </citation>
    <scope>NUCLEOTIDE SEQUENCE</scope>
    <source>
        <strain evidence="3">NC_groundwater_17_Pr7_B-0.1um_64_12</strain>
    </source>
</reference>
<evidence type="ECO:0000259" key="2">
    <source>
        <dbReference type="PROSITE" id="PS51352"/>
    </source>
</evidence>
<feature type="signal peptide" evidence="1">
    <location>
        <begin position="1"/>
        <end position="22"/>
    </location>
</feature>
<dbReference type="Gene3D" id="3.40.30.10">
    <property type="entry name" value="Glutaredoxin"/>
    <property type="match status" value="1"/>
</dbReference>